<dbReference type="AlphaFoldDB" id="A0A933NZA9"/>
<evidence type="ECO:0000313" key="2">
    <source>
        <dbReference type="EMBL" id="MBI4922327.1"/>
    </source>
</evidence>
<accession>A0A933NZA9</accession>
<keyword evidence="1" id="KW-0732">Signal</keyword>
<name>A0A933NZA9_9HYPH</name>
<gene>
    <name evidence="2" type="ORF">HY834_11300</name>
</gene>
<dbReference type="Proteomes" id="UP000782610">
    <property type="component" value="Unassembled WGS sequence"/>
</dbReference>
<evidence type="ECO:0000313" key="3">
    <source>
        <dbReference type="Proteomes" id="UP000782610"/>
    </source>
</evidence>
<evidence type="ECO:0008006" key="4">
    <source>
        <dbReference type="Google" id="ProtNLM"/>
    </source>
</evidence>
<sequence length="101" mass="10318">MLVLVAALGSIGLSAAPAFAAVPTTSVTPFCSGGSNPDITENPDCYAALPKEQGINVSQIVDWGGCVQAMVTDSTGRISIMYFDPDTLRQIGTIGSPVTLG</sequence>
<comment type="caution">
    <text evidence="2">The sequence shown here is derived from an EMBL/GenBank/DDBJ whole genome shotgun (WGS) entry which is preliminary data.</text>
</comment>
<organism evidence="2 3">
    <name type="scientific">Devosia nanyangense</name>
    <dbReference type="NCBI Taxonomy" id="1228055"/>
    <lineage>
        <taxon>Bacteria</taxon>
        <taxon>Pseudomonadati</taxon>
        <taxon>Pseudomonadota</taxon>
        <taxon>Alphaproteobacteria</taxon>
        <taxon>Hyphomicrobiales</taxon>
        <taxon>Devosiaceae</taxon>
        <taxon>Devosia</taxon>
    </lineage>
</organism>
<evidence type="ECO:0000256" key="1">
    <source>
        <dbReference type="SAM" id="SignalP"/>
    </source>
</evidence>
<feature type="chain" id="PRO_5037827291" description="PepSY domain-containing protein" evidence="1">
    <location>
        <begin position="21"/>
        <end position="101"/>
    </location>
</feature>
<reference evidence="2" key="1">
    <citation type="submission" date="2020-07" db="EMBL/GenBank/DDBJ databases">
        <title>Huge and variable diversity of episymbiotic CPR bacteria and DPANN archaea in groundwater ecosystems.</title>
        <authorList>
            <person name="He C.Y."/>
            <person name="Keren R."/>
            <person name="Whittaker M."/>
            <person name="Farag I.F."/>
            <person name="Doudna J."/>
            <person name="Cate J.H.D."/>
            <person name="Banfield J.F."/>
        </authorList>
    </citation>
    <scope>NUCLEOTIDE SEQUENCE</scope>
    <source>
        <strain evidence="2">NC_groundwater_1586_Pr3_B-0.1um_66_15</strain>
    </source>
</reference>
<dbReference type="EMBL" id="JACRAF010000030">
    <property type="protein sequence ID" value="MBI4922327.1"/>
    <property type="molecule type" value="Genomic_DNA"/>
</dbReference>
<protein>
    <recommendedName>
        <fullName evidence="4">PepSY domain-containing protein</fullName>
    </recommendedName>
</protein>
<proteinExistence type="predicted"/>
<feature type="signal peptide" evidence="1">
    <location>
        <begin position="1"/>
        <end position="20"/>
    </location>
</feature>